<feature type="active site" evidence="7">
    <location>
        <position position="261"/>
    </location>
</feature>
<dbReference type="UniPathway" id="UPA00223"/>
<dbReference type="CDD" id="cd06110">
    <property type="entry name" value="BSuCS-II_like"/>
    <property type="match status" value="1"/>
</dbReference>
<dbReference type="InterPro" id="IPR016142">
    <property type="entry name" value="Citrate_synth-like_lrg_a-sub"/>
</dbReference>
<evidence type="ECO:0000256" key="6">
    <source>
        <dbReference type="PIRNR" id="PIRNR001369"/>
    </source>
</evidence>
<dbReference type="SUPFAM" id="SSF48256">
    <property type="entry name" value="Citrate synthase"/>
    <property type="match status" value="1"/>
</dbReference>
<dbReference type="InterPro" id="IPR016143">
    <property type="entry name" value="Citrate_synth-like_sm_a-sub"/>
</dbReference>
<dbReference type="InterPro" id="IPR002020">
    <property type="entry name" value="Citrate_synthase"/>
</dbReference>
<dbReference type="AlphaFoldDB" id="A0A0K2SIM9"/>
<dbReference type="Proteomes" id="UP000065807">
    <property type="component" value="Chromosome"/>
</dbReference>
<dbReference type="InterPro" id="IPR036969">
    <property type="entry name" value="Citrate_synthase_sf"/>
</dbReference>
<accession>A0A0K2SIM9</accession>
<dbReference type="Gene3D" id="1.10.580.10">
    <property type="entry name" value="Citrate Synthase, domain 1"/>
    <property type="match status" value="1"/>
</dbReference>
<protein>
    <recommendedName>
        <fullName evidence="6">Citrate synthase</fullName>
    </recommendedName>
</protein>
<comment type="catalytic activity">
    <reaction evidence="5">
        <text>oxaloacetate + acetyl-CoA + H2O = citrate + CoA + H(+)</text>
        <dbReference type="Rhea" id="RHEA:16845"/>
        <dbReference type="ChEBI" id="CHEBI:15377"/>
        <dbReference type="ChEBI" id="CHEBI:15378"/>
        <dbReference type="ChEBI" id="CHEBI:16452"/>
        <dbReference type="ChEBI" id="CHEBI:16947"/>
        <dbReference type="ChEBI" id="CHEBI:57287"/>
        <dbReference type="ChEBI" id="CHEBI:57288"/>
        <dbReference type="EC" id="2.3.3.16"/>
    </reaction>
</comment>
<feature type="active site" evidence="7">
    <location>
        <position position="315"/>
    </location>
</feature>
<dbReference type="PRINTS" id="PR00143">
    <property type="entry name" value="CITRTSNTHASE"/>
</dbReference>
<dbReference type="OrthoDB" id="9800864at2"/>
<dbReference type="PIRSF" id="PIRSF001369">
    <property type="entry name" value="Citrate_synth"/>
    <property type="match status" value="1"/>
</dbReference>
<keyword evidence="3" id="KW-0816">Tricarboxylic acid cycle</keyword>
<proteinExistence type="inferred from homology"/>
<evidence type="ECO:0000256" key="1">
    <source>
        <dbReference type="ARBA" id="ARBA00004751"/>
    </source>
</evidence>
<dbReference type="PATRIC" id="fig|1555112.3.peg.1160"/>
<dbReference type="PANTHER" id="PTHR11739">
    <property type="entry name" value="CITRATE SYNTHASE"/>
    <property type="match status" value="1"/>
</dbReference>
<dbReference type="PANTHER" id="PTHR11739:SF4">
    <property type="entry name" value="CITRATE SYNTHASE, PEROXISOMAL"/>
    <property type="match status" value="1"/>
</dbReference>
<comment type="pathway">
    <text evidence="1">Carbohydrate metabolism; tricarboxylic acid cycle; isocitrate from oxaloacetate: step 1/2.</text>
</comment>
<comment type="similarity">
    <text evidence="2 6">Belongs to the citrate synthase family.</text>
</comment>
<dbReference type="Pfam" id="PF00285">
    <property type="entry name" value="Citrate_synt"/>
    <property type="match status" value="1"/>
</dbReference>
<evidence type="ECO:0000256" key="7">
    <source>
        <dbReference type="PIRSR" id="PIRSR001369-1"/>
    </source>
</evidence>
<evidence type="ECO:0000256" key="5">
    <source>
        <dbReference type="ARBA" id="ARBA00049288"/>
    </source>
</evidence>
<evidence type="ECO:0000313" key="9">
    <source>
        <dbReference type="Proteomes" id="UP000065807"/>
    </source>
</evidence>
<dbReference type="GO" id="GO:0005975">
    <property type="term" value="P:carbohydrate metabolic process"/>
    <property type="evidence" value="ECO:0007669"/>
    <property type="project" value="TreeGrafter"/>
</dbReference>
<evidence type="ECO:0000313" key="8">
    <source>
        <dbReference type="EMBL" id="BAS26968.1"/>
    </source>
</evidence>
<dbReference type="Gene3D" id="1.10.230.10">
    <property type="entry name" value="Cytochrome P450-Terp, domain 2"/>
    <property type="match status" value="1"/>
</dbReference>
<dbReference type="EMBL" id="AP014924">
    <property type="protein sequence ID" value="BAS26968.1"/>
    <property type="molecule type" value="Genomic_DNA"/>
</dbReference>
<dbReference type="GO" id="GO:0036440">
    <property type="term" value="F:citrate synthase activity"/>
    <property type="evidence" value="ECO:0007669"/>
    <property type="project" value="UniProtKB-EC"/>
</dbReference>
<keyword evidence="4 6" id="KW-0808">Transferase</keyword>
<keyword evidence="9" id="KW-1185">Reference proteome</keyword>
<reference evidence="9" key="1">
    <citation type="submission" date="2015-07" db="EMBL/GenBank/DDBJ databases">
        <title>Complete genome sequence and phylogenetic analysis of Limnochorda pilosa.</title>
        <authorList>
            <person name="Watanabe M."/>
            <person name="Kojima H."/>
            <person name="Fukui M."/>
        </authorList>
    </citation>
    <scope>NUCLEOTIDE SEQUENCE [LARGE SCALE GENOMIC DNA]</scope>
    <source>
        <strain evidence="9">HC45</strain>
    </source>
</reference>
<dbReference type="FunFam" id="1.10.230.10:FF:000003">
    <property type="entry name" value="Citrate synthase"/>
    <property type="match status" value="1"/>
</dbReference>
<gene>
    <name evidence="8" type="ORF">LIP_1111</name>
</gene>
<reference evidence="9" key="2">
    <citation type="journal article" date="2016" name="Int. J. Syst. Evol. Microbiol.">
        <title>Complete genome sequence and cell structure of Limnochorda pilosa, a Gram-negative spore-former within the phylum Firmicutes.</title>
        <authorList>
            <person name="Watanabe M."/>
            <person name="Kojima H."/>
            <person name="Fukui M."/>
        </authorList>
    </citation>
    <scope>NUCLEOTIDE SEQUENCE [LARGE SCALE GENOMIC DNA]</scope>
    <source>
        <strain evidence="9">HC45</strain>
    </source>
</reference>
<evidence type="ECO:0000256" key="3">
    <source>
        <dbReference type="ARBA" id="ARBA00022532"/>
    </source>
</evidence>
<dbReference type="GO" id="GO:0006099">
    <property type="term" value="P:tricarboxylic acid cycle"/>
    <property type="evidence" value="ECO:0007669"/>
    <property type="project" value="UniProtKB-UniPathway"/>
</dbReference>
<evidence type="ECO:0000256" key="2">
    <source>
        <dbReference type="ARBA" id="ARBA00010566"/>
    </source>
</evidence>
<organism evidence="8 9">
    <name type="scientific">Limnochorda pilosa</name>
    <dbReference type="NCBI Taxonomy" id="1555112"/>
    <lineage>
        <taxon>Bacteria</taxon>
        <taxon>Bacillati</taxon>
        <taxon>Bacillota</taxon>
        <taxon>Limnochordia</taxon>
        <taxon>Limnochordales</taxon>
        <taxon>Limnochordaceae</taxon>
        <taxon>Limnochorda</taxon>
    </lineage>
</organism>
<dbReference type="KEGG" id="lpil:LIP_1111"/>
<name>A0A0K2SIM9_LIMPI</name>
<dbReference type="InterPro" id="IPR011278">
    <property type="entry name" value="2-MeCitrate/Citrate_synth_II"/>
</dbReference>
<dbReference type="InterPro" id="IPR024176">
    <property type="entry name" value="Citrate_synthase_bac-typ"/>
</dbReference>
<evidence type="ECO:0000256" key="4">
    <source>
        <dbReference type="ARBA" id="ARBA00022679"/>
    </source>
</evidence>
<dbReference type="GO" id="GO:0005737">
    <property type="term" value="C:cytoplasm"/>
    <property type="evidence" value="ECO:0007669"/>
    <property type="project" value="InterPro"/>
</dbReference>
<dbReference type="STRING" id="1555112.LIP_1111"/>
<dbReference type="NCBIfam" id="TIGR01800">
    <property type="entry name" value="cit_synth_II"/>
    <property type="match status" value="1"/>
</dbReference>
<dbReference type="RefSeq" id="WP_068135191.1">
    <property type="nucleotide sequence ID" value="NZ_AP014924.1"/>
</dbReference>
<sequence length="378" mass="41821">MADSTVQAGLEGVVAAASSICTIDGQQGILSYRGYDIRDLAEHATYEEVAHLLLMGELPDRDELDAFSEELARRRAVPDAVFEMLAHLPREAEPMELLRTGVSALAMYDPLSGQVTHEAAIEQALNLVAQLPTLVAGIHWIRQGKTPPAVDRSRSVATSFLAMLKGHAPTSLEARTLDVALTLHADHEFNASTFAARVTAATLSDMYSAVTSAIGALKGPLHGGANQRVMEMLQTVGDPEKAEAWVRAKLERKEKIMGIGHRVYKTYDPRARFLKEMSRQLAEESGEDRWYRISDVVERVVIEELGEKALYPNVDFFSGTCYYVMGIPTDLFTPIFAMSRISGWAAHIVEQYDNNRLIRPRAEYIGPAPRTLVPIDQR</sequence>